<dbReference type="Proteomes" id="UP001303324">
    <property type="component" value="Chromosome"/>
</dbReference>
<name>A0ABY9VM13_9BACI</name>
<evidence type="ECO:0000313" key="2">
    <source>
        <dbReference type="Proteomes" id="UP001303324"/>
    </source>
</evidence>
<gene>
    <name evidence="1" type="ORF">RH061_10610</name>
</gene>
<sequence>MQKVICINNEGLDLEFKVGDQYDVDRELETTYIVTNRLGKKHTVFKTQFKPVGDIEATI</sequence>
<dbReference type="EMBL" id="CP134494">
    <property type="protein sequence ID" value="WNF24898.1"/>
    <property type="molecule type" value="Genomic_DNA"/>
</dbReference>
<keyword evidence="2" id="KW-1185">Reference proteome</keyword>
<reference evidence="1 2" key="1">
    <citation type="submission" date="2023-09" db="EMBL/GenBank/DDBJ databases">
        <title>Microbial mechanism of fulvic acid promoting antimony reduction mineralization in rice fields.</title>
        <authorList>
            <person name="Chen G."/>
            <person name="Lan J."/>
        </authorList>
    </citation>
    <scope>NUCLEOTIDE SEQUENCE [LARGE SCALE GENOMIC DNA]</scope>
    <source>
        <strain evidence="1 2">PS1</strain>
    </source>
</reference>
<proteinExistence type="predicted"/>
<evidence type="ECO:0000313" key="1">
    <source>
        <dbReference type="EMBL" id="WNF24898.1"/>
    </source>
</evidence>
<accession>A0ABY9VM13</accession>
<organism evidence="1 2">
    <name type="scientific">Mesobacillus jeotgali</name>
    <dbReference type="NCBI Taxonomy" id="129985"/>
    <lineage>
        <taxon>Bacteria</taxon>
        <taxon>Bacillati</taxon>
        <taxon>Bacillota</taxon>
        <taxon>Bacilli</taxon>
        <taxon>Bacillales</taxon>
        <taxon>Bacillaceae</taxon>
        <taxon>Mesobacillus</taxon>
    </lineage>
</organism>
<protein>
    <submittedName>
        <fullName evidence="1">Uncharacterized protein</fullName>
    </submittedName>
</protein>
<dbReference type="RefSeq" id="WP_311075928.1">
    <property type="nucleotide sequence ID" value="NZ_CP134494.1"/>
</dbReference>